<protein>
    <submittedName>
        <fullName evidence="1">Acyl-CoA thioesterase</fullName>
    </submittedName>
</protein>
<dbReference type="EMBL" id="CP081078">
    <property type="protein sequence ID" value="UWQ58469.1"/>
    <property type="molecule type" value="Genomic_DNA"/>
</dbReference>
<dbReference type="Pfam" id="PF13279">
    <property type="entry name" value="4HBT_2"/>
    <property type="match status" value="1"/>
</dbReference>
<dbReference type="Gene3D" id="3.10.129.10">
    <property type="entry name" value="Hotdog Thioesterase"/>
    <property type="match status" value="1"/>
</dbReference>
<evidence type="ECO:0000313" key="1">
    <source>
        <dbReference type="EMBL" id="UWQ58469.1"/>
    </source>
</evidence>
<sequence length="159" mass="17939">MAGQDTFTHEIRVGWGDCDPARIAYTGRLPAFALEAIDAWWEHHLDGDGWYQMELDRGTGTPFVHMSIDFRSPVTPRHRLMCEVWPAALGSKSVTFRVNARQDGVLCFEGKFVCVFIAPETFTAKAAPEDYREVIEAQLRPEEGQSAQPAIRERHCADT</sequence>
<proteinExistence type="predicted"/>
<reference evidence="1" key="1">
    <citation type="submission" date="2021-08" db="EMBL/GenBank/DDBJ databases">
        <authorList>
            <person name="Nwanade C."/>
            <person name="Wang M."/>
            <person name="Masoudi A."/>
            <person name="Yu Z."/>
            <person name="Liu J."/>
        </authorList>
    </citation>
    <scope>NUCLEOTIDE SEQUENCE</scope>
    <source>
        <strain evidence="1">S141</strain>
    </source>
</reference>
<organism evidence="1 2">
    <name type="scientific">Leisingera caerulea</name>
    <name type="common">Phaeobacter caeruleus</name>
    <dbReference type="NCBI Taxonomy" id="506591"/>
    <lineage>
        <taxon>Bacteria</taxon>
        <taxon>Pseudomonadati</taxon>
        <taxon>Pseudomonadota</taxon>
        <taxon>Alphaproteobacteria</taxon>
        <taxon>Rhodobacterales</taxon>
        <taxon>Roseobacteraceae</taxon>
        <taxon>Leisingera</taxon>
    </lineage>
</organism>
<dbReference type="InterPro" id="IPR029069">
    <property type="entry name" value="HotDog_dom_sf"/>
</dbReference>
<gene>
    <name evidence="1" type="ORF">K3722_18610</name>
</gene>
<dbReference type="SUPFAM" id="SSF54637">
    <property type="entry name" value="Thioesterase/thiol ester dehydrase-isomerase"/>
    <property type="match status" value="1"/>
</dbReference>
<accession>A0ABY5WWH7</accession>
<dbReference type="Proteomes" id="UP001058184">
    <property type="component" value="Chromosome"/>
</dbReference>
<keyword evidence="2" id="KW-1185">Reference proteome</keyword>
<name>A0ABY5WWH7_LEICA</name>
<evidence type="ECO:0000313" key="2">
    <source>
        <dbReference type="Proteomes" id="UP001058184"/>
    </source>
</evidence>
<dbReference type="RefSeq" id="WP_260002518.1">
    <property type="nucleotide sequence ID" value="NZ_CP081078.1"/>
</dbReference>
<dbReference type="CDD" id="cd00586">
    <property type="entry name" value="4HBT"/>
    <property type="match status" value="1"/>
</dbReference>